<evidence type="ECO:0000256" key="9">
    <source>
        <dbReference type="SAM" id="Phobius"/>
    </source>
</evidence>
<dbReference type="Proteomes" id="UP000683360">
    <property type="component" value="Unassembled WGS sequence"/>
</dbReference>
<evidence type="ECO:0000256" key="7">
    <source>
        <dbReference type="ARBA" id="ARBA00023224"/>
    </source>
</evidence>
<protein>
    <submittedName>
        <fullName evidence="11">NMUR1</fullName>
    </submittedName>
</protein>
<comment type="subcellular location">
    <subcellularLocation>
        <location evidence="1">Membrane</location>
        <topology evidence="1">Multi-pass membrane protein</topology>
    </subcellularLocation>
</comment>
<evidence type="ECO:0000256" key="3">
    <source>
        <dbReference type="ARBA" id="ARBA00022989"/>
    </source>
</evidence>
<dbReference type="Gene3D" id="1.20.1070.10">
    <property type="entry name" value="Rhodopsin 7-helix transmembrane proteins"/>
    <property type="match status" value="1"/>
</dbReference>
<proteinExistence type="inferred from homology"/>
<keyword evidence="2 8" id="KW-0812">Transmembrane</keyword>
<dbReference type="GO" id="GO:0008188">
    <property type="term" value="F:neuropeptide receptor activity"/>
    <property type="evidence" value="ECO:0007669"/>
    <property type="project" value="TreeGrafter"/>
</dbReference>
<comment type="similarity">
    <text evidence="8">Belongs to the G-protein coupled receptor 1 family.</text>
</comment>
<evidence type="ECO:0000259" key="10">
    <source>
        <dbReference type="PROSITE" id="PS50262"/>
    </source>
</evidence>
<feature type="transmembrane region" description="Helical" evidence="9">
    <location>
        <begin position="89"/>
        <end position="108"/>
    </location>
</feature>
<name>A0A8S3R9U3_MYTED</name>
<feature type="transmembrane region" description="Helical" evidence="9">
    <location>
        <begin position="236"/>
        <end position="258"/>
    </location>
</feature>
<gene>
    <name evidence="11" type="ORF">MEDL_19764</name>
</gene>
<dbReference type="Pfam" id="PF00001">
    <property type="entry name" value="7tm_1"/>
    <property type="match status" value="1"/>
</dbReference>
<dbReference type="GO" id="GO:0005886">
    <property type="term" value="C:plasma membrane"/>
    <property type="evidence" value="ECO:0007669"/>
    <property type="project" value="TreeGrafter"/>
</dbReference>
<accession>A0A8S3R9U3</accession>
<comment type="caution">
    <text evidence="11">The sequence shown here is derived from an EMBL/GenBank/DDBJ whole genome shotgun (WGS) entry which is preliminary data.</text>
</comment>
<evidence type="ECO:0000256" key="5">
    <source>
        <dbReference type="ARBA" id="ARBA00023136"/>
    </source>
</evidence>
<feature type="transmembrane region" description="Helical" evidence="9">
    <location>
        <begin position="191"/>
        <end position="212"/>
    </location>
</feature>
<keyword evidence="7 8" id="KW-0807">Transducer</keyword>
<dbReference type="InterPro" id="IPR000276">
    <property type="entry name" value="GPCR_Rhodpsn"/>
</dbReference>
<dbReference type="OrthoDB" id="5962705at2759"/>
<evidence type="ECO:0000256" key="1">
    <source>
        <dbReference type="ARBA" id="ARBA00004141"/>
    </source>
</evidence>
<dbReference type="InterPro" id="IPR017452">
    <property type="entry name" value="GPCR_Rhodpsn_7TM"/>
</dbReference>
<evidence type="ECO:0000256" key="2">
    <source>
        <dbReference type="ARBA" id="ARBA00022692"/>
    </source>
</evidence>
<dbReference type="PROSITE" id="PS50262">
    <property type="entry name" value="G_PROTEIN_RECEP_F1_2"/>
    <property type="match status" value="1"/>
</dbReference>
<feature type="transmembrane region" description="Helical" evidence="9">
    <location>
        <begin position="142"/>
        <end position="170"/>
    </location>
</feature>
<dbReference type="PRINTS" id="PR00237">
    <property type="entry name" value="GPCRRHODOPSN"/>
</dbReference>
<keyword evidence="12" id="KW-1185">Reference proteome</keyword>
<evidence type="ECO:0000256" key="8">
    <source>
        <dbReference type="RuleBase" id="RU000688"/>
    </source>
</evidence>
<organism evidence="11 12">
    <name type="scientific">Mytilus edulis</name>
    <name type="common">Blue mussel</name>
    <dbReference type="NCBI Taxonomy" id="6550"/>
    <lineage>
        <taxon>Eukaryota</taxon>
        <taxon>Metazoa</taxon>
        <taxon>Spiralia</taxon>
        <taxon>Lophotrochozoa</taxon>
        <taxon>Mollusca</taxon>
        <taxon>Bivalvia</taxon>
        <taxon>Autobranchia</taxon>
        <taxon>Pteriomorphia</taxon>
        <taxon>Mytilida</taxon>
        <taxon>Mytiloidea</taxon>
        <taxon>Mytilidae</taxon>
        <taxon>Mytilinae</taxon>
        <taxon>Mytilus</taxon>
    </lineage>
</organism>
<dbReference type="PROSITE" id="PS00237">
    <property type="entry name" value="G_PROTEIN_RECEP_F1_1"/>
    <property type="match status" value="1"/>
</dbReference>
<keyword evidence="3 9" id="KW-1133">Transmembrane helix</keyword>
<dbReference type="SUPFAM" id="SSF81321">
    <property type="entry name" value="Family A G protein-coupled receptor-like"/>
    <property type="match status" value="1"/>
</dbReference>
<dbReference type="EMBL" id="CAJPWZ010001022">
    <property type="protein sequence ID" value="CAG2205400.1"/>
    <property type="molecule type" value="Genomic_DNA"/>
</dbReference>
<evidence type="ECO:0000313" key="11">
    <source>
        <dbReference type="EMBL" id="CAG2205400.1"/>
    </source>
</evidence>
<sequence length="374" mass="42476">MVTKALQMAISLPIRCQNLNTRSLPQEAYAVVESYPWRFGEPFCLFKSCLFEMTAYASVLTITAFTVERYIAICYPLKAQKIASLSRTIKIVITIWIFAFFCALPYPIHTRAFYYLPDYNGHPVLDSLQCNIPHQWVPRMKIVFQLSTILFFALPMSMITVLYILIALALRKTTLNRSGSDDAKGSQLASINAVLRMLVAVVVAFFVCWAPFHAQRLMTVYVTDWSSPINQTIQRYLFYISGVLFFVGSTVNPMLYNVMSVRYRQAFRETLCCCLNGGSRNNRAAYAYNYIKPTKRRLSKDVVMCCRNGINKRSFDEEDPNYTSPIGNGNFKKTVCPSCNRGNGNHLGINDVPVIKKCYPPAELINSKCADTNI</sequence>
<dbReference type="PANTHER" id="PTHR24243:SF208">
    <property type="entry name" value="PYROKININ-1 RECEPTOR"/>
    <property type="match status" value="1"/>
</dbReference>
<keyword evidence="5 9" id="KW-0472">Membrane</keyword>
<keyword evidence="4 8" id="KW-0297">G-protein coupled receptor</keyword>
<keyword evidence="6 8" id="KW-0675">Receptor</keyword>
<evidence type="ECO:0000313" key="12">
    <source>
        <dbReference type="Proteomes" id="UP000683360"/>
    </source>
</evidence>
<dbReference type="AlphaFoldDB" id="A0A8S3R9U3"/>
<evidence type="ECO:0000256" key="4">
    <source>
        <dbReference type="ARBA" id="ARBA00023040"/>
    </source>
</evidence>
<reference evidence="11" key="1">
    <citation type="submission" date="2021-03" db="EMBL/GenBank/DDBJ databases">
        <authorList>
            <person name="Bekaert M."/>
        </authorList>
    </citation>
    <scope>NUCLEOTIDE SEQUENCE</scope>
</reference>
<feature type="domain" description="G-protein coupled receptors family 1 profile" evidence="10">
    <location>
        <begin position="37"/>
        <end position="256"/>
    </location>
</feature>
<evidence type="ECO:0000256" key="6">
    <source>
        <dbReference type="ARBA" id="ARBA00023170"/>
    </source>
</evidence>
<dbReference type="PANTHER" id="PTHR24243">
    <property type="entry name" value="G-PROTEIN COUPLED RECEPTOR"/>
    <property type="match status" value="1"/>
</dbReference>